<evidence type="ECO:0000256" key="5">
    <source>
        <dbReference type="ARBA" id="ARBA00022641"/>
    </source>
</evidence>
<organism evidence="10">
    <name type="scientific">Glycine soja</name>
    <name type="common">Wild soybean</name>
    <dbReference type="NCBI Taxonomy" id="3848"/>
    <lineage>
        <taxon>Eukaryota</taxon>
        <taxon>Viridiplantae</taxon>
        <taxon>Streptophyta</taxon>
        <taxon>Embryophyta</taxon>
        <taxon>Tracheophyta</taxon>
        <taxon>Spermatophyta</taxon>
        <taxon>Magnoliopsida</taxon>
        <taxon>eudicotyledons</taxon>
        <taxon>Gunneridae</taxon>
        <taxon>Pentapetalae</taxon>
        <taxon>rosids</taxon>
        <taxon>fabids</taxon>
        <taxon>Fabales</taxon>
        <taxon>Fabaceae</taxon>
        <taxon>Papilionoideae</taxon>
        <taxon>50 kb inversion clade</taxon>
        <taxon>NPAAA clade</taxon>
        <taxon>indigoferoid/millettioid clade</taxon>
        <taxon>Phaseoleae</taxon>
        <taxon>Glycine</taxon>
        <taxon>Glycine subgen. Soja</taxon>
    </lineage>
</organism>
<dbReference type="Proteomes" id="UP000053555">
    <property type="component" value="Unassembled WGS sequence"/>
</dbReference>
<evidence type="ECO:0000256" key="3">
    <source>
        <dbReference type="ARBA" id="ARBA00022473"/>
    </source>
</evidence>
<gene>
    <name evidence="11" type="ORF">D0Y65_028977</name>
    <name evidence="10" type="ORF">glysoja_027303</name>
</gene>
<evidence type="ECO:0000256" key="7">
    <source>
        <dbReference type="ARBA" id="ARBA00022782"/>
    </source>
</evidence>
<sequence>MSKITVLFFTVLFLCCMITHSTRPQPAFHKESLVSTLHQDAEEVDESCEGIKEEECLIRRTLTAHIDYIYTQKHNNP</sequence>
<keyword evidence="5 9" id="KW-0765">Sulfation</keyword>
<evidence type="ECO:0000256" key="2">
    <source>
        <dbReference type="ARBA" id="ARBA00010781"/>
    </source>
</evidence>
<feature type="chain" id="PRO_5041001493" description="Phytosulfokine" evidence="9">
    <location>
        <begin position="22"/>
        <end position="77"/>
    </location>
</feature>
<evidence type="ECO:0000256" key="9">
    <source>
        <dbReference type="RuleBase" id="RU368031"/>
    </source>
</evidence>
<dbReference type="GO" id="GO:0008083">
    <property type="term" value="F:growth factor activity"/>
    <property type="evidence" value="ECO:0007669"/>
    <property type="project" value="UniProtKB-UniRule"/>
</dbReference>
<dbReference type="Proteomes" id="UP000289340">
    <property type="component" value="Chromosome 11"/>
</dbReference>
<keyword evidence="12" id="KW-1185">Reference proteome</keyword>
<keyword evidence="7 9" id="KW-0221">Differentiation</keyword>
<keyword evidence="3 9" id="KW-0217">Developmental protein</keyword>
<dbReference type="Gramene" id="XM_028336254.1">
    <property type="protein sequence ID" value="XP_028192055.1"/>
    <property type="gene ID" value="LOC114377643"/>
</dbReference>
<dbReference type="GO" id="GO:0005576">
    <property type="term" value="C:extracellular region"/>
    <property type="evidence" value="ECO:0007669"/>
    <property type="project" value="UniProtKB-SubCell"/>
</dbReference>
<dbReference type="AlphaFoldDB" id="A0A0B2PV34"/>
<comment type="subcellular location">
    <subcellularLocation>
        <location evidence="1 9">Secreted</location>
    </subcellularLocation>
</comment>
<keyword evidence="6 9" id="KW-0732">Signal</keyword>
<evidence type="ECO:0000256" key="4">
    <source>
        <dbReference type="ARBA" id="ARBA00022525"/>
    </source>
</evidence>
<reference evidence="10" key="1">
    <citation type="submission" date="2014-07" db="EMBL/GenBank/DDBJ databases">
        <title>Identification of a novel salt tolerance gene in wild soybean by whole-genome sequencing.</title>
        <authorList>
            <person name="Lam H.-M."/>
            <person name="Qi X."/>
            <person name="Li M.-W."/>
            <person name="Liu X."/>
            <person name="Xie M."/>
            <person name="Ni M."/>
            <person name="Xu X."/>
        </authorList>
    </citation>
    <scope>NUCLEOTIDE SEQUENCE [LARGE SCALE GENOMIC DNA]</scope>
    <source>
        <tissue evidence="10">Root</tissue>
    </source>
</reference>
<dbReference type="PANTHER" id="PTHR33285">
    <property type="entry name" value="PHYTOSULFOKINES 3"/>
    <property type="match status" value="1"/>
</dbReference>
<evidence type="ECO:0000256" key="1">
    <source>
        <dbReference type="ARBA" id="ARBA00004613"/>
    </source>
</evidence>
<comment type="function">
    <text evidence="9">Promotes plant cell differentiation, organogenesis and somatic embryogenesis as well as cell proliferation.</text>
</comment>
<accession>A0A0B2PV34</accession>
<feature type="signal peptide" evidence="9">
    <location>
        <begin position="1"/>
        <end position="21"/>
    </location>
</feature>
<dbReference type="EMBL" id="QZWG01000011">
    <property type="protein sequence ID" value="RZB78346.1"/>
    <property type="molecule type" value="Genomic_DNA"/>
</dbReference>
<evidence type="ECO:0000313" key="10">
    <source>
        <dbReference type="EMBL" id="KHN13015.1"/>
    </source>
</evidence>
<evidence type="ECO:0000313" key="12">
    <source>
        <dbReference type="Proteomes" id="UP000289340"/>
    </source>
</evidence>
<dbReference type="PANTHER" id="PTHR33285:SF55">
    <property type="entry name" value="PHYTOSULFOKINES 3"/>
    <property type="match status" value="1"/>
</dbReference>
<keyword evidence="8 9" id="KW-0339">Growth factor</keyword>
<dbReference type="GO" id="GO:0030154">
    <property type="term" value="P:cell differentiation"/>
    <property type="evidence" value="ECO:0007669"/>
    <property type="project" value="UniProtKB-UniRule"/>
</dbReference>
<protein>
    <recommendedName>
        <fullName evidence="9">Phytosulfokine</fullName>
    </recommendedName>
    <component>
        <recommendedName>
            <fullName evidence="9">Phytosulfokine-alpha</fullName>
            <shortName evidence="9">PSK-alpha</shortName>
            <shortName evidence="9">Phytosulfokine-a</shortName>
        </recommendedName>
    </component>
    <component>
        <recommendedName>
            <fullName evidence="9">Phytosulfokine-beta</fullName>
            <shortName evidence="9">PSK-beta</shortName>
            <shortName evidence="9">Phytosulfokine-b</shortName>
        </recommendedName>
    </component>
</protein>
<dbReference type="Pfam" id="PF06404">
    <property type="entry name" value="PSK"/>
    <property type="match status" value="1"/>
</dbReference>
<dbReference type="InterPro" id="IPR009438">
    <property type="entry name" value="Phytosulfokine"/>
</dbReference>
<dbReference type="GO" id="GO:0008283">
    <property type="term" value="P:cell population proliferation"/>
    <property type="evidence" value="ECO:0007669"/>
    <property type="project" value="UniProtKB-UniRule"/>
</dbReference>
<evidence type="ECO:0000313" key="11">
    <source>
        <dbReference type="EMBL" id="RZB78346.1"/>
    </source>
</evidence>
<evidence type="ECO:0000256" key="6">
    <source>
        <dbReference type="ARBA" id="ARBA00022729"/>
    </source>
</evidence>
<proteinExistence type="inferred from homology"/>
<comment type="similarity">
    <text evidence="2 9">Belongs to the phytosulfokine family.</text>
</comment>
<comment type="PTM">
    <text evidence="9">PSK-alpha is produced by endopeptidase digestion. PSK-beta is produced from PSK-alpha by exopeptidase digestion.</text>
</comment>
<name>A0A0B2PV34_GLYSO</name>
<keyword evidence="4 9" id="KW-0964">Secreted</keyword>
<comment type="PTM">
    <text evidence="9">Sulfation is important for activity and for the binding to a putative membrane receptor.</text>
</comment>
<dbReference type="EMBL" id="KN662891">
    <property type="protein sequence ID" value="KHN13015.1"/>
    <property type="molecule type" value="Genomic_DNA"/>
</dbReference>
<evidence type="ECO:0000256" key="8">
    <source>
        <dbReference type="ARBA" id="ARBA00023030"/>
    </source>
</evidence>
<reference evidence="11 12" key="2">
    <citation type="submission" date="2018-09" db="EMBL/GenBank/DDBJ databases">
        <title>A high-quality reference genome of wild soybean provides a powerful tool to mine soybean genomes.</title>
        <authorList>
            <person name="Xie M."/>
            <person name="Chung C.Y.L."/>
            <person name="Li M.-W."/>
            <person name="Wong F.-L."/>
            <person name="Chan T.-F."/>
            <person name="Lam H.-M."/>
        </authorList>
    </citation>
    <scope>NUCLEOTIDE SEQUENCE [LARGE SCALE GENOMIC DNA]</scope>
    <source>
        <strain evidence="12">cv. W05</strain>
        <tissue evidence="11">Hypocotyl of etiolated seedlings</tissue>
    </source>
</reference>